<evidence type="ECO:0000313" key="3">
    <source>
        <dbReference type="Proteomes" id="UP001596447"/>
    </source>
</evidence>
<feature type="transmembrane region" description="Helical" evidence="1">
    <location>
        <begin position="12"/>
        <end position="34"/>
    </location>
</feature>
<evidence type="ECO:0000313" key="2">
    <source>
        <dbReference type="EMBL" id="MFC7201335.1"/>
    </source>
</evidence>
<organism evidence="2 3">
    <name type="scientific">Halospeciosus flavus</name>
    <dbReference type="NCBI Taxonomy" id="3032283"/>
    <lineage>
        <taxon>Archaea</taxon>
        <taxon>Methanobacteriati</taxon>
        <taxon>Methanobacteriota</taxon>
        <taxon>Stenosarchaea group</taxon>
        <taxon>Halobacteria</taxon>
        <taxon>Halobacteriales</taxon>
        <taxon>Halobacteriaceae</taxon>
        <taxon>Halospeciosus</taxon>
    </lineage>
</organism>
<protein>
    <submittedName>
        <fullName evidence="2">Uncharacterized protein</fullName>
    </submittedName>
</protein>
<name>A0ABD5Z831_9EURY</name>
<feature type="transmembrane region" description="Helical" evidence="1">
    <location>
        <begin position="77"/>
        <end position="106"/>
    </location>
</feature>
<evidence type="ECO:0000256" key="1">
    <source>
        <dbReference type="SAM" id="Phobius"/>
    </source>
</evidence>
<keyword evidence="1" id="KW-0812">Transmembrane</keyword>
<comment type="caution">
    <text evidence="2">The sequence shown here is derived from an EMBL/GenBank/DDBJ whole genome shotgun (WGS) entry which is preliminary data.</text>
</comment>
<keyword evidence="1" id="KW-1133">Transmembrane helix</keyword>
<keyword evidence="1" id="KW-0472">Membrane</keyword>
<feature type="transmembrane region" description="Helical" evidence="1">
    <location>
        <begin position="40"/>
        <end position="57"/>
    </location>
</feature>
<sequence length="146" mass="14924">MRPLRRLSVDAAEALLVAVVLTLTPLAGLFVAGVDALQPVVFLLFAAVVALAALVVGRGVTSVTRSLWSEAELTPRLLVVGSAHAVEMVAATVFLVALGTLVWLRAAFGVLARGGEGAVLGLLGTVALAGIVLVGSVGGRHLLVWR</sequence>
<proteinExistence type="predicted"/>
<dbReference type="EMBL" id="JBHTAR010000011">
    <property type="protein sequence ID" value="MFC7201335.1"/>
    <property type="molecule type" value="Genomic_DNA"/>
</dbReference>
<feature type="transmembrane region" description="Helical" evidence="1">
    <location>
        <begin position="118"/>
        <end position="138"/>
    </location>
</feature>
<gene>
    <name evidence="2" type="ORF">ACFQJ9_18320</name>
</gene>
<accession>A0ABD5Z831</accession>
<dbReference type="AlphaFoldDB" id="A0ABD5Z831"/>
<keyword evidence="3" id="KW-1185">Reference proteome</keyword>
<reference evidence="2 3" key="1">
    <citation type="journal article" date="2019" name="Int. J. Syst. Evol. Microbiol.">
        <title>The Global Catalogue of Microorganisms (GCM) 10K type strain sequencing project: providing services to taxonomists for standard genome sequencing and annotation.</title>
        <authorList>
            <consortium name="The Broad Institute Genomics Platform"/>
            <consortium name="The Broad Institute Genome Sequencing Center for Infectious Disease"/>
            <person name="Wu L."/>
            <person name="Ma J."/>
        </authorList>
    </citation>
    <scope>NUCLEOTIDE SEQUENCE [LARGE SCALE GENOMIC DNA]</scope>
    <source>
        <strain evidence="2 3">XZGYJ-43</strain>
    </source>
</reference>
<dbReference type="Proteomes" id="UP001596447">
    <property type="component" value="Unassembled WGS sequence"/>
</dbReference>
<dbReference type="RefSeq" id="WP_279528086.1">
    <property type="nucleotide sequence ID" value="NZ_CP122312.1"/>
</dbReference>